<dbReference type="Gene3D" id="3.40.50.850">
    <property type="entry name" value="Isochorismatase-like"/>
    <property type="match status" value="1"/>
</dbReference>
<feature type="domain" description="Isochorismatase-like" evidence="9">
    <location>
        <begin position="7"/>
        <end position="200"/>
    </location>
</feature>
<keyword evidence="2" id="KW-0662">Pyridine nucleotide biosynthesis</keyword>
<gene>
    <name evidence="10" type="ORF">FHS81_001841</name>
</gene>
<dbReference type="InterPro" id="IPR052347">
    <property type="entry name" value="Isochorismatase_Nicotinamidase"/>
</dbReference>
<evidence type="ECO:0000256" key="2">
    <source>
        <dbReference type="ARBA" id="ARBA00022642"/>
    </source>
</evidence>
<evidence type="ECO:0000256" key="6">
    <source>
        <dbReference type="ARBA" id="ARBA00039017"/>
    </source>
</evidence>
<dbReference type="NCBIfam" id="NF008623">
    <property type="entry name" value="PRK11609.1"/>
    <property type="match status" value="1"/>
</dbReference>
<evidence type="ECO:0000259" key="9">
    <source>
        <dbReference type="Pfam" id="PF00857"/>
    </source>
</evidence>
<proteinExistence type="inferred from homology"/>
<dbReference type="InterPro" id="IPR000868">
    <property type="entry name" value="Isochorismatase-like_dom"/>
</dbReference>
<dbReference type="EC" id="3.5.1.19" evidence="6"/>
<comment type="pathway">
    <text evidence="5">Cofactor biosynthesis; nicotinate biosynthesis; nicotinate from nicotinamide: step 1/1.</text>
</comment>
<organism evidence="10 11">
    <name type="scientific">Pseudochelatococcus contaminans</name>
    <dbReference type="NCBI Taxonomy" id="1538103"/>
    <lineage>
        <taxon>Bacteria</taxon>
        <taxon>Pseudomonadati</taxon>
        <taxon>Pseudomonadota</taxon>
        <taxon>Alphaproteobacteria</taxon>
        <taxon>Hyphomicrobiales</taxon>
        <taxon>Chelatococcaceae</taxon>
        <taxon>Pseudochelatococcus</taxon>
    </lineage>
</organism>
<dbReference type="GO" id="GO:0046872">
    <property type="term" value="F:metal ion binding"/>
    <property type="evidence" value="ECO:0007669"/>
    <property type="project" value="UniProtKB-KW"/>
</dbReference>
<dbReference type="Proteomes" id="UP000537592">
    <property type="component" value="Unassembled WGS sequence"/>
</dbReference>
<evidence type="ECO:0000256" key="1">
    <source>
        <dbReference type="ARBA" id="ARBA00006336"/>
    </source>
</evidence>
<evidence type="ECO:0000256" key="8">
    <source>
        <dbReference type="ARBA" id="ARBA00072277"/>
    </source>
</evidence>
<keyword evidence="4 10" id="KW-0378">Hydrolase</keyword>
<comment type="caution">
    <text evidence="10">The sequence shown here is derived from an EMBL/GenBank/DDBJ whole genome shotgun (WGS) entry which is preliminary data.</text>
</comment>
<evidence type="ECO:0000313" key="10">
    <source>
        <dbReference type="EMBL" id="MBB3809753.1"/>
    </source>
</evidence>
<dbReference type="SUPFAM" id="SSF52499">
    <property type="entry name" value="Isochorismatase-like hydrolases"/>
    <property type="match status" value="1"/>
</dbReference>
<reference evidence="10 11" key="1">
    <citation type="submission" date="2020-08" db="EMBL/GenBank/DDBJ databases">
        <title>Genomic Encyclopedia of Type Strains, Phase IV (KMG-IV): sequencing the most valuable type-strain genomes for metagenomic binning, comparative biology and taxonomic classification.</title>
        <authorList>
            <person name="Goeker M."/>
        </authorList>
    </citation>
    <scope>NUCLEOTIDE SEQUENCE [LARGE SCALE GENOMIC DNA]</scope>
    <source>
        <strain evidence="10 11">DSM 28760</strain>
    </source>
</reference>
<evidence type="ECO:0000256" key="7">
    <source>
        <dbReference type="ARBA" id="ARBA00043224"/>
    </source>
</evidence>
<evidence type="ECO:0000313" key="11">
    <source>
        <dbReference type="Proteomes" id="UP000537592"/>
    </source>
</evidence>
<evidence type="ECO:0000256" key="3">
    <source>
        <dbReference type="ARBA" id="ARBA00022723"/>
    </source>
</evidence>
<protein>
    <recommendedName>
        <fullName evidence="8">Nicotinamidase</fullName>
        <ecNumber evidence="6">3.5.1.19</ecNumber>
    </recommendedName>
    <alternativeName>
        <fullName evidence="7">Nicotinamide deamidase</fullName>
    </alternativeName>
</protein>
<evidence type="ECO:0000256" key="4">
    <source>
        <dbReference type="ARBA" id="ARBA00022801"/>
    </source>
</evidence>
<dbReference type="InterPro" id="IPR036380">
    <property type="entry name" value="Isochorismatase-like_sf"/>
</dbReference>
<dbReference type="RefSeq" id="WP_183752208.1">
    <property type="nucleotide sequence ID" value="NZ_JACICC010000004.1"/>
</dbReference>
<dbReference type="EMBL" id="JACICC010000004">
    <property type="protein sequence ID" value="MBB3809753.1"/>
    <property type="molecule type" value="Genomic_DNA"/>
</dbReference>
<name>A0A7W5Z416_9HYPH</name>
<dbReference type="CDD" id="cd01011">
    <property type="entry name" value="nicotinamidase"/>
    <property type="match status" value="1"/>
</dbReference>
<accession>A0A7W5Z416</accession>
<keyword evidence="11" id="KW-1185">Reference proteome</keyword>
<dbReference type="PANTHER" id="PTHR11080">
    <property type="entry name" value="PYRAZINAMIDASE/NICOTINAMIDASE"/>
    <property type="match status" value="1"/>
</dbReference>
<dbReference type="Pfam" id="PF00857">
    <property type="entry name" value="Isochorismatase"/>
    <property type="match status" value="1"/>
</dbReference>
<comment type="similarity">
    <text evidence="1">Belongs to the isochorismatase family.</text>
</comment>
<dbReference type="AlphaFoldDB" id="A0A7W5Z416"/>
<keyword evidence="3" id="KW-0479">Metal-binding</keyword>
<dbReference type="GO" id="GO:0008936">
    <property type="term" value="F:nicotinamidase activity"/>
    <property type="evidence" value="ECO:0007669"/>
    <property type="project" value="UniProtKB-EC"/>
</dbReference>
<sequence length="208" mass="22278">MTGQSETLLLIVDVQNDFMPGSSLAVAGGDEIIPVVNKLVGQFDNVALTQDWHPAGHTSFAASHPGKVPYDTILLPYGLQTLWPNHCVQGTAGADFHRDLEATRAQLVIRKGYHPDIDSYSAFFAADGTTATGLAGYMRERGFSHIVIAGLATDFCVAWSALDARRLGFSVTVVEDACRGIDVDGSLAAAWRQFQQAGVERVASALLD</sequence>
<dbReference type="GO" id="GO:0019363">
    <property type="term" value="P:pyridine nucleotide biosynthetic process"/>
    <property type="evidence" value="ECO:0007669"/>
    <property type="project" value="UniProtKB-KW"/>
</dbReference>
<evidence type="ECO:0000256" key="5">
    <source>
        <dbReference type="ARBA" id="ARBA00037900"/>
    </source>
</evidence>
<dbReference type="PANTHER" id="PTHR11080:SF2">
    <property type="entry name" value="LD05707P"/>
    <property type="match status" value="1"/>
</dbReference>
<dbReference type="FunFam" id="3.40.50.850:FF:000006">
    <property type="entry name" value="Bifunctional pyrazinamidase/nicotinamidase"/>
    <property type="match status" value="1"/>
</dbReference>